<sequence length="80" mass="8899">MPPRAKRRHVEVTQSLLAMDADQGETTDRAEPELPTPGIDHEDTSEPGTGGQDCEQGWINMYPHVALQTRQKFGKVNLLT</sequence>
<evidence type="ECO:0000256" key="1">
    <source>
        <dbReference type="SAM" id="MobiDB-lite"/>
    </source>
</evidence>
<dbReference type="AlphaFoldDB" id="A0A9D4FZ22"/>
<protein>
    <submittedName>
        <fullName evidence="2">Uncharacterized protein</fullName>
    </submittedName>
</protein>
<evidence type="ECO:0000313" key="3">
    <source>
        <dbReference type="Proteomes" id="UP000828390"/>
    </source>
</evidence>
<evidence type="ECO:0000313" key="2">
    <source>
        <dbReference type="EMBL" id="KAH3804557.1"/>
    </source>
</evidence>
<keyword evidence="3" id="KW-1185">Reference proteome</keyword>
<feature type="region of interest" description="Disordered" evidence="1">
    <location>
        <begin position="1"/>
        <end position="56"/>
    </location>
</feature>
<organism evidence="2 3">
    <name type="scientific">Dreissena polymorpha</name>
    <name type="common">Zebra mussel</name>
    <name type="synonym">Mytilus polymorpha</name>
    <dbReference type="NCBI Taxonomy" id="45954"/>
    <lineage>
        <taxon>Eukaryota</taxon>
        <taxon>Metazoa</taxon>
        <taxon>Spiralia</taxon>
        <taxon>Lophotrochozoa</taxon>
        <taxon>Mollusca</taxon>
        <taxon>Bivalvia</taxon>
        <taxon>Autobranchia</taxon>
        <taxon>Heteroconchia</taxon>
        <taxon>Euheterodonta</taxon>
        <taxon>Imparidentia</taxon>
        <taxon>Neoheterodontei</taxon>
        <taxon>Myida</taxon>
        <taxon>Dreissenoidea</taxon>
        <taxon>Dreissenidae</taxon>
        <taxon>Dreissena</taxon>
    </lineage>
</organism>
<dbReference type="Proteomes" id="UP000828390">
    <property type="component" value="Unassembled WGS sequence"/>
</dbReference>
<dbReference type="EMBL" id="JAIWYP010000006">
    <property type="protein sequence ID" value="KAH3804557.1"/>
    <property type="molecule type" value="Genomic_DNA"/>
</dbReference>
<gene>
    <name evidence="2" type="ORF">DPMN_132844</name>
</gene>
<name>A0A9D4FZ22_DREPO</name>
<accession>A0A9D4FZ22</accession>
<reference evidence="2" key="1">
    <citation type="journal article" date="2019" name="bioRxiv">
        <title>The Genome of the Zebra Mussel, Dreissena polymorpha: A Resource for Invasive Species Research.</title>
        <authorList>
            <person name="McCartney M.A."/>
            <person name="Auch B."/>
            <person name="Kono T."/>
            <person name="Mallez S."/>
            <person name="Zhang Y."/>
            <person name="Obille A."/>
            <person name="Becker A."/>
            <person name="Abrahante J.E."/>
            <person name="Garbe J."/>
            <person name="Badalamenti J.P."/>
            <person name="Herman A."/>
            <person name="Mangelson H."/>
            <person name="Liachko I."/>
            <person name="Sullivan S."/>
            <person name="Sone E.D."/>
            <person name="Koren S."/>
            <person name="Silverstein K.A.T."/>
            <person name="Beckman K.B."/>
            <person name="Gohl D.M."/>
        </authorList>
    </citation>
    <scope>NUCLEOTIDE SEQUENCE</scope>
    <source>
        <strain evidence="2">Duluth1</strain>
        <tissue evidence="2">Whole animal</tissue>
    </source>
</reference>
<comment type="caution">
    <text evidence="2">The sequence shown here is derived from an EMBL/GenBank/DDBJ whole genome shotgun (WGS) entry which is preliminary data.</text>
</comment>
<reference evidence="2" key="2">
    <citation type="submission" date="2020-11" db="EMBL/GenBank/DDBJ databases">
        <authorList>
            <person name="McCartney M.A."/>
            <person name="Auch B."/>
            <person name="Kono T."/>
            <person name="Mallez S."/>
            <person name="Becker A."/>
            <person name="Gohl D.M."/>
            <person name="Silverstein K.A.T."/>
            <person name="Koren S."/>
            <person name="Bechman K.B."/>
            <person name="Herman A."/>
            <person name="Abrahante J.E."/>
            <person name="Garbe J."/>
        </authorList>
    </citation>
    <scope>NUCLEOTIDE SEQUENCE</scope>
    <source>
        <strain evidence="2">Duluth1</strain>
        <tissue evidence="2">Whole animal</tissue>
    </source>
</reference>
<proteinExistence type="predicted"/>